<reference evidence="3 4" key="1">
    <citation type="submission" date="2019-09" db="EMBL/GenBank/DDBJ databases">
        <title>Genome sequencing of strain KACC 19322.</title>
        <authorList>
            <person name="Heo J."/>
            <person name="Kim S.-J."/>
            <person name="Kim J.-S."/>
            <person name="Hong S.-B."/>
            <person name="Kwon S.-W."/>
        </authorList>
    </citation>
    <scope>NUCLEOTIDE SEQUENCE [LARGE SCALE GENOMIC DNA]</scope>
    <source>
        <strain evidence="3 4">KACC 19322</strain>
    </source>
</reference>
<name>A0A5C1Y4G6_9MICO</name>
<proteinExistence type="predicted"/>
<dbReference type="Pfam" id="PF01381">
    <property type="entry name" value="HTH_3"/>
    <property type="match status" value="1"/>
</dbReference>
<dbReference type="EMBL" id="CP043504">
    <property type="protein sequence ID" value="QEO08764.1"/>
    <property type="molecule type" value="Genomic_DNA"/>
</dbReference>
<dbReference type="SMART" id="SM00530">
    <property type="entry name" value="HTH_XRE"/>
    <property type="match status" value="1"/>
</dbReference>
<dbReference type="Proteomes" id="UP000322159">
    <property type="component" value="Chromosome"/>
</dbReference>
<protein>
    <submittedName>
        <fullName evidence="3">Helix-turn-helix transcriptional regulator</fullName>
    </submittedName>
</protein>
<evidence type="ECO:0000259" key="2">
    <source>
        <dbReference type="PROSITE" id="PS50943"/>
    </source>
</evidence>
<feature type="domain" description="HTH cro/C1-type" evidence="2">
    <location>
        <begin position="25"/>
        <end position="79"/>
    </location>
</feature>
<dbReference type="InterPro" id="IPR050807">
    <property type="entry name" value="TransReg_Diox_bact_type"/>
</dbReference>
<keyword evidence="1" id="KW-0238">DNA-binding</keyword>
<dbReference type="CDD" id="cd00093">
    <property type="entry name" value="HTH_XRE"/>
    <property type="match status" value="1"/>
</dbReference>
<dbReference type="AlphaFoldDB" id="A0A5C1Y4G6"/>
<dbReference type="PANTHER" id="PTHR46797">
    <property type="entry name" value="HTH-TYPE TRANSCRIPTIONAL REGULATOR"/>
    <property type="match status" value="1"/>
</dbReference>
<keyword evidence="4" id="KW-1185">Reference proteome</keyword>
<dbReference type="SUPFAM" id="SSF47413">
    <property type="entry name" value="lambda repressor-like DNA-binding domains"/>
    <property type="match status" value="1"/>
</dbReference>
<gene>
    <name evidence="3" type="ORF">FLP23_01250</name>
</gene>
<dbReference type="GO" id="GO:0003700">
    <property type="term" value="F:DNA-binding transcription factor activity"/>
    <property type="evidence" value="ECO:0007669"/>
    <property type="project" value="TreeGrafter"/>
</dbReference>
<dbReference type="PANTHER" id="PTHR46797:SF1">
    <property type="entry name" value="METHYLPHOSPHONATE SYNTHASE"/>
    <property type="match status" value="1"/>
</dbReference>
<dbReference type="OrthoDB" id="9814553at2"/>
<dbReference type="InterPro" id="IPR010982">
    <property type="entry name" value="Lambda_DNA-bd_dom_sf"/>
</dbReference>
<evidence type="ECO:0000256" key="1">
    <source>
        <dbReference type="ARBA" id="ARBA00023125"/>
    </source>
</evidence>
<dbReference type="KEGG" id="lyk:FLP23_01250"/>
<dbReference type="InterPro" id="IPR001387">
    <property type="entry name" value="Cro/C1-type_HTH"/>
</dbReference>
<dbReference type="PROSITE" id="PS50943">
    <property type="entry name" value="HTH_CROC1"/>
    <property type="match status" value="1"/>
</dbReference>
<evidence type="ECO:0000313" key="4">
    <source>
        <dbReference type="Proteomes" id="UP000322159"/>
    </source>
</evidence>
<dbReference type="GO" id="GO:0003677">
    <property type="term" value="F:DNA binding"/>
    <property type="evidence" value="ECO:0007669"/>
    <property type="project" value="UniProtKB-KW"/>
</dbReference>
<accession>A0A5C1Y4G6</accession>
<dbReference type="GO" id="GO:0005829">
    <property type="term" value="C:cytosol"/>
    <property type="evidence" value="ECO:0007669"/>
    <property type="project" value="TreeGrafter"/>
</dbReference>
<dbReference type="Gene3D" id="1.10.260.40">
    <property type="entry name" value="lambda repressor-like DNA-binding domains"/>
    <property type="match status" value="1"/>
</dbReference>
<organism evidence="3 4">
    <name type="scientific">Protaetiibacter larvae</name>
    <dbReference type="NCBI Taxonomy" id="2592654"/>
    <lineage>
        <taxon>Bacteria</taxon>
        <taxon>Bacillati</taxon>
        <taxon>Actinomycetota</taxon>
        <taxon>Actinomycetes</taxon>
        <taxon>Micrococcales</taxon>
        <taxon>Microbacteriaceae</taxon>
        <taxon>Protaetiibacter</taxon>
    </lineage>
</organism>
<sequence>MPGHPEACRVPRVPSAAAAHIGGLIGAQRLQAGLTQDQLAAVSGIDSSNIRAYENGRAMPSIHSLVRLATAVGVEPGSLLDGVTPEMFPMAPQDGRRRAN</sequence>
<evidence type="ECO:0000313" key="3">
    <source>
        <dbReference type="EMBL" id="QEO08764.1"/>
    </source>
</evidence>